<reference evidence="2" key="1">
    <citation type="journal article" date="2021" name="Proc. Natl. Acad. Sci. U.S.A.">
        <title>Global biogeography of chemosynthetic symbionts reveals both localized and globally distributed symbiont groups. .</title>
        <authorList>
            <person name="Osvatic J.T."/>
            <person name="Wilkins L.G.E."/>
            <person name="Leibrecht L."/>
            <person name="Leray M."/>
            <person name="Zauner S."/>
            <person name="Polzin J."/>
            <person name="Camacho Y."/>
            <person name="Gros O."/>
            <person name="van Gils J.A."/>
            <person name="Eisen J.A."/>
            <person name="Petersen J.M."/>
            <person name="Yuen B."/>
        </authorList>
    </citation>
    <scope>NUCLEOTIDE SEQUENCE</scope>
    <source>
        <strain evidence="2">MAGclacostrist055</strain>
    </source>
</reference>
<sequence>MSEQEEGQGLDLGIDGREREQEFKRLEAEAISGGVSPSNPVTAGPVEPDTAEIIESILQMGFGILTPNWGVTPGECKELSKSYGALFDKYFPGGMAGKYGLELTAVMGTAAVVLPRINKPRKLEPQPEQQPVGGSGNE</sequence>
<evidence type="ECO:0000313" key="3">
    <source>
        <dbReference type="Proteomes" id="UP000886674"/>
    </source>
</evidence>
<evidence type="ECO:0000313" key="2">
    <source>
        <dbReference type="EMBL" id="MCG7979595.1"/>
    </source>
</evidence>
<dbReference type="EMBL" id="JAEPCR010000077">
    <property type="protein sequence ID" value="MCG7979595.1"/>
    <property type="molecule type" value="Genomic_DNA"/>
</dbReference>
<dbReference type="AlphaFoldDB" id="A0A9E4NMU8"/>
<evidence type="ECO:0000256" key="1">
    <source>
        <dbReference type="SAM" id="MobiDB-lite"/>
    </source>
</evidence>
<protein>
    <submittedName>
        <fullName evidence="2">Uncharacterized protein</fullName>
    </submittedName>
</protein>
<comment type="caution">
    <text evidence="2">The sequence shown here is derived from an EMBL/GenBank/DDBJ whole genome shotgun (WGS) entry which is preliminary data.</text>
</comment>
<organism evidence="2 3">
    <name type="scientific">Candidatus Thiodiazotropha taylori</name>
    <dbReference type="NCBI Taxonomy" id="2792791"/>
    <lineage>
        <taxon>Bacteria</taxon>
        <taxon>Pseudomonadati</taxon>
        <taxon>Pseudomonadota</taxon>
        <taxon>Gammaproteobacteria</taxon>
        <taxon>Chromatiales</taxon>
        <taxon>Sedimenticolaceae</taxon>
        <taxon>Candidatus Thiodiazotropha</taxon>
    </lineage>
</organism>
<proteinExistence type="predicted"/>
<name>A0A9E4NMU8_9GAMM</name>
<accession>A0A9E4NMU8</accession>
<dbReference type="Proteomes" id="UP000886674">
    <property type="component" value="Unassembled WGS sequence"/>
</dbReference>
<gene>
    <name evidence="2" type="ORF">JAY77_15810</name>
</gene>
<feature type="region of interest" description="Disordered" evidence="1">
    <location>
        <begin position="118"/>
        <end position="138"/>
    </location>
</feature>